<evidence type="ECO:0000256" key="1">
    <source>
        <dbReference type="ARBA" id="ARBA00022572"/>
    </source>
</evidence>
<sequence>MPWCYTLDPNVIDDVCDIPLCSYEDCRITGPGMEYSGHINRTASDRACVPWSEKFVHKYEADTNATLLPSDEHKRKLPDYRFPEGSRKRAMNRCRNPNADPAGPWCLVERETLAKTSYDVEYCNVPFCEQPECPSYTRGDSSSNLVHTHYSSTLLSEDDSTILFGLRLWNPEQWRNARFRLALSMVPIAATGKRLREMNVGLELIVQHNGSELQLTDDEVWK</sequence>
<comment type="caution">
    <text evidence="3">Lacks conserved residue(s) required for the propagation of feature annotation.</text>
</comment>
<evidence type="ECO:0000313" key="5">
    <source>
        <dbReference type="Proteomes" id="UP000079169"/>
    </source>
</evidence>
<evidence type="ECO:0000259" key="4">
    <source>
        <dbReference type="PROSITE" id="PS50070"/>
    </source>
</evidence>
<feature type="domain" description="Kringle" evidence="4">
    <location>
        <begin position="28"/>
        <end position="128"/>
    </location>
</feature>
<dbReference type="InterPro" id="IPR000001">
    <property type="entry name" value="Kringle"/>
</dbReference>
<protein>
    <submittedName>
        <fullName evidence="6">Hepatocyte growth factor-like</fullName>
    </submittedName>
</protein>
<dbReference type="InterPro" id="IPR050759">
    <property type="entry name" value="Serine_protease_kringle"/>
</dbReference>
<dbReference type="PaxDb" id="121845-A0A3Q0IUU8"/>
<dbReference type="Proteomes" id="UP000079169">
    <property type="component" value="Unplaced"/>
</dbReference>
<dbReference type="InterPro" id="IPR013806">
    <property type="entry name" value="Kringle-like"/>
</dbReference>
<dbReference type="InterPro" id="IPR038178">
    <property type="entry name" value="Kringle_sf"/>
</dbReference>
<organism evidence="5 6">
    <name type="scientific">Diaphorina citri</name>
    <name type="common">Asian citrus psyllid</name>
    <dbReference type="NCBI Taxonomy" id="121845"/>
    <lineage>
        <taxon>Eukaryota</taxon>
        <taxon>Metazoa</taxon>
        <taxon>Ecdysozoa</taxon>
        <taxon>Arthropoda</taxon>
        <taxon>Hexapoda</taxon>
        <taxon>Insecta</taxon>
        <taxon>Pterygota</taxon>
        <taxon>Neoptera</taxon>
        <taxon>Paraneoptera</taxon>
        <taxon>Hemiptera</taxon>
        <taxon>Sternorrhyncha</taxon>
        <taxon>Psylloidea</taxon>
        <taxon>Psyllidae</taxon>
        <taxon>Diaphorininae</taxon>
        <taxon>Diaphorina</taxon>
    </lineage>
</organism>
<gene>
    <name evidence="6" type="primary">LOC103507886</name>
</gene>
<name>A0A3Q0IUU8_DIACI</name>
<proteinExistence type="predicted"/>
<dbReference type="RefSeq" id="XP_026678433.1">
    <property type="nucleotide sequence ID" value="XM_026822632.1"/>
</dbReference>
<keyword evidence="5" id="KW-1185">Reference proteome</keyword>
<evidence type="ECO:0000256" key="2">
    <source>
        <dbReference type="ARBA" id="ARBA00023157"/>
    </source>
</evidence>
<dbReference type="PANTHER" id="PTHR24261">
    <property type="entry name" value="PLASMINOGEN-RELATED"/>
    <property type="match status" value="1"/>
</dbReference>
<dbReference type="AlphaFoldDB" id="A0A3Q0IUU8"/>
<evidence type="ECO:0000256" key="3">
    <source>
        <dbReference type="PROSITE-ProRule" id="PRU00121"/>
    </source>
</evidence>
<dbReference type="Gene3D" id="2.40.20.10">
    <property type="entry name" value="Plasminogen Kringle 4"/>
    <property type="match status" value="1"/>
</dbReference>
<dbReference type="SMART" id="SM00130">
    <property type="entry name" value="KR"/>
    <property type="match status" value="1"/>
</dbReference>
<dbReference type="PANTHER" id="PTHR24261:SF7">
    <property type="entry name" value="KRINGLE DOMAIN-CONTAINING PROTEIN"/>
    <property type="match status" value="1"/>
</dbReference>
<keyword evidence="1 3" id="KW-0420">Kringle</keyword>
<reference evidence="6" key="1">
    <citation type="submission" date="2025-08" db="UniProtKB">
        <authorList>
            <consortium name="RefSeq"/>
        </authorList>
    </citation>
    <scope>IDENTIFICATION</scope>
</reference>
<dbReference type="PRINTS" id="PR00018">
    <property type="entry name" value="KRINGLE"/>
</dbReference>
<keyword evidence="2" id="KW-1015">Disulfide bond</keyword>
<dbReference type="PROSITE" id="PS50070">
    <property type="entry name" value="KRINGLE_2"/>
    <property type="match status" value="2"/>
</dbReference>
<accession>A0A3Q0IUU8</accession>
<dbReference type="Pfam" id="PF00051">
    <property type="entry name" value="Kringle"/>
    <property type="match status" value="1"/>
</dbReference>
<dbReference type="STRING" id="121845.A0A3Q0IUU8"/>
<evidence type="ECO:0000313" key="6">
    <source>
        <dbReference type="RefSeq" id="XP_026678433.1"/>
    </source>
</evidence>
<dbReference type="KEGG" id="dci:103507886"/>
<feature type="domain" description="Kringle" evidence="4">
    <location>
        <begin position="1"/>
        <end position="21"/>
    </location>
</feature>
<dbReference type="GeneID" id="103507886"/>
<dbReference type="SUPFAM" id="SSF57440">
    <property type="entry name" value="Kringle-like"/>
    <property type="match status" value="2"/>
</dbReference>